<dbReference type="Gene3D" id="3.40.50.300">
    <property type="entry name" value="P-loop containing nucleotide triphosphate hydrolases"/>
    <property type="match status" value="1"/>
</dbReference>
<sequence length="75" mass="8538">PSQLLMYLDGAGGTGKSKVIKVICEYFKQTNQEKTLVICTLTGFAASNIEDCTLHSLCRFRFSEDDDNDYRYNFL</sequence>
<organism evidence="1 2">
    <name type="scientific">Cetraspora pellucida</name>
    <dbReference type="NCBI Taxonomy" id="1433469"/>
    <lineage>
        <taxon>Eukaryota</taxon>
        <taxon>Fungi</taxon>
        <taxon>Fungi incertae sedis</taxon>
        <taxon>Mucoromycota</taxon>
        <taxon>Glomeromycotina</taxon>
        <taxon>Glomeromycetes</taxon>
        <taxon>Diversisporales</taxon>
        <taxon>Gigasporaceae</taxon>
        <taxon>Cetraspora</taxon>
    </lineage>
</organism>
<name>A0A9N9H7P6_9GLOM</name>
<accession>A0A9N9H7P6</accession>
<reference evidence="1" key="1">
    <citation type="submission" date="2021-06" db="EMBL/GenBank/DDBJ databases">
        <authorList>
            <person name="Kallberg Y."/>
            <person name="Tangrot J."/>
            <person name="Rosling A."/>
        </authorList>
    </citation>
    <scope>NUCLEOTIDE SEQUENCE</scope>
    <source>
        <strain evidence="1">FL966</strain>
    </source>
</reference>
<dbReference type="SUPFAM" id="SSF52540">
    <property type="entry name" value="P-loop containing nucleoside triphosphate hydrolases"/>
    <property type="match status" value="1"/>
</dbReference>
<protein>
    <submittedName>
        <fullName evidence="1">15069_t:CDS:1</fullName>
    </submittedName>
</protein>
<dbReference type="Proteomes" id="UP000789759">
    <property type="component" value="Unassembled WGS sequence"/>
</dbReference>
<feature type="non-terminal residue" evidence="1">
    <location>
        <position position="1"/>
    </location>
</feature>
<proteinExistence type="predicted"/>
<dbReference type="EMBL" id="CAJVQA010007874">
    <property type="protein sequence ID" value="CAG8663107.1"/>
    <property type="molecule type" value="Genomic_DNA"/>
</dbReference>
<evidence type="ECO:0000313" key="2">
    <source>
        <dbReference type="Proteomes" id="UP000789759"/>
    </source>
</evidence>
<comment type="caution">
    <text evidence="1">The sequence shown here is derived from an EMBL/GenBank/DDBJ whole genome shotgun (WGS) entry which is preliminary data.</text>
</comment>
<keyword evidence="2" id="KW-1185">Reference proteome</keyword>
<dbReference type="Pfam" id="PF13245">
    <property type="entry name" value="AAA_19"/>
    <property type="match status" value="1"/>
</dbReference>
<dbReference type="InterPro" id="IPR027417">
    <property type="entry name" value="P-loop_NTPase"/>
</dbReference>
<dbReference type="OrthoDB" id="432234at2759"/>
<evidence type="ECO:0000313" key="1">
    <source>
        <dbReference type="EMBL" id="CAG8663107.1"/>
    </source>
</evidence>
<gene>
    <name evidence="1" type="ORF">CPELLU_LOCUS9896</name>
</gene>
<dbReference type="AlphaFoldDB" id="A0A9N9H7P6"/>